<evidence type="ECO:0000259" key="8">
    <source>
        <dbReference type="Pfam" id="PF12801"/>
    </source>
</evidence>
<feature type="transmembrane region" description="Helical" evidence="7">
    <location>
        <begin position="436"/>
        <end position="460"/>
    </location>
</feature>
<sequence>MAAVFETSPARAGWLLRLGDAMRRHGTAIRRLQWLVVAFYGVLIVVPALLPLPADDAHILDNLTLFAQFLFWGIWWPFVLLSMVLLGRVWCGVFCPEGTLTEAVSRHGRGRGMPRWLRWGGWPCVAFVLTTVYGQLVSVYQYAQAALLVLGGSTLAAMLVGWFYGRGKRVWCRHLCPVNGVFNLLARLAPLHFRVDRERWDAQAGGITLPPNCAPLIDIRRMHGAAACHACGRCSGQRDAVALSRRSPNAEIVEHGGEDAGGWDSALLLFGIIGVAMGAFHWTASPLYVDLRLAAVDWAVERGADWLLADNAPWWLLTHYPQNHDVFTWLDGGLIAAYILGTGVVVGGLLYALCALAARLLGALPARHHLALCFVPLGGVGVFLGLSMTTLSLLKGDGIRLGGVDEMRALLLAAAALWTLWLGWRSSGRYAGGVRRLAASALLGLGAAGVVAGWAALFFVW</sequence>
<dbReference type="InterPro" id="IPR017896">
    <property type="entry name" value="4Fe4S_Fe-S-bd"/>
</dbReference>
<protein>
    <submittedName>
        <fullName evidence="9">4Fe-4S binding protein</fullName>
    </submittedName>
</protein>
<accession>A0A317MT86</accession>
<keyword evidence="10" id="KW-1185">Reference proteome</keyword>
<evidence type="ECO:0000256" key="7">
    <source>
        <dbReference type="SAM" id="Phobius"/>
    </source>
</evidence>
<dbReference type="OrthoDB" id="9806398at2"/>
<dbReference type="Pfam" id="PF12801">
    <property type="entry name" value="Fer4_5"/>
    <property type="match status" value="2"/>
</dbReference>
<evidence type="ECO:0000313" key="10">
    <source>
        <dbReference type="Proteomes" id="UP000246569"/>
    </source>
</evidence>
<keyword evidence="2" id="KW-0004">4Fe-4S</keyword>
<keyword evidence="7" id="KW-0472">Membrane</keyword>
<dbReference type="GO" id="GO:0005886">
    <property type="term" value="C:plasma membrane"/>
    <property type="evidence" value="ECO:0007669"/>
    <property type="project" value="TreeGrafter"/>
</dbReference>
<name>A0A317MT86_9GAMM</name>
<evidence type="ECO:0000256" key="5">
    <source>
        <dbReference type="ARBA" id="ARBA00023004"/>
    </source>
</evidence>
<dbReference type="GO" id="GO:0046872">
    <property type="term" value="F:metal ion binding"/>
    <property type="evidence" value="ECO:0007669"/>
    <property type="project" value="UniProtKB-KW"/>
</dbReference>
<keyword evidence="7" id="KW-0812">Transmembrane</keyword>
<evidence type="ECO:0000256" key="1">
    <source>
        <dbReference type="ARBA" id="ARBA00022448"/>
    </source>
</evidence>
<evidence type="ECO:0000256" key="4">
    <source>
        <dbReference type="ARBA" id="ARBA00022982"/>
    </source>
</evidence>
<evidence type="ECO:0000313" key="9">
    <source>
        <dbReference type="EMBL" id="PWV60539.1"/>
    </source>
</evidence>
<dbReference type="PANTHER" id="PTHR30176:SF3">
    <property type="entry name" value="FERREDOXIN-TYPE PROTEIN NAPH"/>
    <property type="match status" value="1"/>
</dbReference>
<keyword evidence="5" id="KW-0408">Iron</keyword>
<feature type="transmembrane region" description="Helical" evidence="7">
    <location>
        <begin position="335"/>
        <end position="358"/>
    </location>
</feature>
<feature type="domain" description="4Fe-4S ferredoxin-type" evidence="8">
    <location>
        <begin position="156"/>
        <end position="190"/>
    </location>
</feature>
<feature type="transmembrane region" description="Helical" evidence="7">
    <location>
        <begin position="32"/>
        <end position="54"/>
    </location>
</feature>
<comment type="caution">
    <text evidence="9">The sequence shown here is derived from an EMBL/GenBank/DDBJ whole genome shotgun (WGS) entry which is preliminary data.</text>
</comment>
<keyword evidence="6" id="KW-0411">Iron-sulfur</keyword>
<dbReference type="AlphaFoldDB" id="A0A317MT86"/>
<feature type="transmembrane region" description="Helical" evidence="7">
    <location>
        <begin position="116"/>
        <end position="136"/>
    </location>
</feature>
<feature type="transmembrane region" description="Helical" evidence="7">
    <location>
        <begin position="142"/>
        <end position="164"/>
    </location>
</feature>
<feature type="domain" description="4Fe-4S ferredoxin-type" evidence="8">
    <location>
        <begin position="70"/>
        <end position="113"/>
    </location>
</feature>
<feature type="transmembrane region" description="Helical" evidence="7">
    <location>
        <begin position="74"/>
        <end position="95"/>
    </location>
</feature>
<feature type="transmembrane region" description="Helical" evidence="7">
    <location>
        <begin position="406"/>
        <end position="424"/>
    </location>
</feature>
<dbReference type="PANTHER" id="PTHR30176">
    <property type="entry name" value="FERREDOXIN-TYPE PROTEIN NAPH"/>
    <property type="match status" value="1"/>
</dbReference>
<dbReference type="Proteomes" id="UP000246569">
    <property type="component" value="Unassembled WGS sequence"/>
</dbReference>
<keyword evidence="1" id="KW-0813">Transport</keyword>
<keyword evidence="3" id="KW-0479">Metal-binding</keyword>
<dbReference type="GO" id="GO:0051539">
    <property type="term" value="F:4 iron, 4 sulfur cluster binding"/>
    <property type="evidence" value="ECO:0007669"/>
    <property type="project" value="UniProtKB-KW"/>
</dbReference>
<evidence type="ECO:0000256" key="2">
    <source>
        <dbReference type="ARBA" id="ARBA00022485"/>
    </source>
</evidence>
<evidence type="ECO:0000256" key="3">
    <source>
        <dbReference type="ARBA" id="ARBA00022723"/>
    </source>
</evidence>
<evidence type="ECO:0000256" key="6">
    <source>
        <dbReference type="ARBA" id="ARBA00023014"/>
    </source>
</evidence>
<proteinExistence type="predicted"/>
<dbReference type="EMBL" id="QGTJ01000007">
    <property type="protein sequence ID" value="PWV60539.1"/>
    <property type="molecule type" value="Genomic_DNA"/>
</dbReference>
<feature type="transmembrane region" description="Helical" evidence="7">
    <location>
        <begin position="266"/>
        <end position="284"/>
    </location>
</feature>
<organism evidence="9 10">
    <name type="scientific">Plasticicumulans acidivorans</name>
    <dbReference type="NCBI Taxonomy" id="886464"/>
    <lineage>
        <taxon>Bacteria</taxon>
        <taxon>Pseudomonadati</taxon>
        <taxon>Pseudomonadota</taxon>
        <taxon>Gammaproteobacteria</taxon>
        <taxon>Candidatus Competibacteraceae</taxon>
        <taxon>Plasticicumulans</taxon>
    </lineage>
</organism>
<keyword evidence="7" id="KW-1133">Transmembrane helix</keyword>
<dbReference type="InterPro" id="IPR051684">
    <property type="entry name" value="Electron_Trans/Redox"/>
</dbReference>
<dbReference type="RefSeq" id="WP_110019028.1">
    <property type="nucleotide sequence ID" value="NZ_QGTJ01000007.1"/>
</dbReference>
<gene>
    <name evidence="9" type="ORF">C7443_107113</name>
</gene>
<feature type="transmembrane region" description="Helical" evidence="7">
    <location>
        <begin position="370"/>
        <end position="394"/>
    </location>
</feature>
<keyword evidence="4" id="KW-0249">Electron transport</keyword>
<reference evidence="9 10" key="1">
    <citation type="submission" date="2018-05" db="EMBL/GenBank/DDBJ databases">
        <title>Genomic Encyclopedia of Type Strains, Phase IV (KMG-IV): sequencing the most valuable type-strain genomes for metagenomic binning, comparative biology and taxonomic classification.</title>
        <authorList>
            <person name="Goeker M."/>
        </authorList>
    </citation>
    <scope>NUCLEOTIDE SEQUENCE [LARGE SCALE GENOMIC DNA]</scope>
    <source>
        <strain evidence="9 10">DSM 23606</strain>
    </source>
</reference>